<evidence type="ECO:0000256" key="1">
    <source>
        <dbReference type="SAM" id="Phobius"/>
    </source>
</evidence>
<dbReference type="RefSeq" id="WP_090703660.1">
    <property type="nucleotide sequence ID" value="NZ_FOSP01000072.1"/>
</dbReference>
<accession>A0A1I4H7W1</accession>
<dbReference type="AlphaFoldDB" id="A0A1I4H7W1"/>
<feature type="transmembrane region" description="Helical" evidence="1">
    <location>
        <begin position="42"/>
        <end position="67"/>
    </location>
</feature>
<feature type="transmembrane region" description="Helical" evidence="1">
    <location>
        <begin position="12"/>
        <end position="30"/>
    </location>
</feature>
<reference evidence="3" key="1">
    <citation type="submission" date="2016-10" db="EMBL/GenBank/DDBJ databases">
        <authorList>
            <person name="Varghese N."/>
            <person name="Submissions S."/>
        </authorList>
    </citation>
    <scope>NUCLEOTIDE SEQUENCE [LARGE SCALE GENOMIC DNA]</scope>
    <source>
        <strain evidence="3">Nm69</strain>
    </source>
</reference>
<evidence type="ECO:0000313" key="2">
    <source>
        <dbReference type="EMBL" id="SFL37707.1"/>
    </source>
</evidence>
<keyword evidence="1" id="KW-0812">Transmembrane</keyword>
<organism evidence="2 3">
    <name type="scientific">Nitrosomonas aestuarii</name>
    <dbReference type="NCBI Taxonomy" id="52441"/>
    <lineage>
        <taxon>Bacteria</taxon>
        <taxon>Pseudomonadati</taxon>
        <taxon>Pseudomonadota</taxon>
        <taxon>Betaproteobacteria</taxon>
        <taxon>Nitrosomonadales</taxon>
        <taxon>Nitrosomonadaceae</taxon>
        <taxon>Nitrosomonas</taxon>
    </lineage>
</organism>
<proteinExistence type="predicted"/>
<gene>
    <name evidence="2" type="ORF">SAMN05216302_10722</name>
</gene>
<dbReference type="STRING" id="52441.SAMN05216302_10722"/>
<dbReference type="Proteomes" id="UP000199533">
    <property type="component" value="Unassembled WGS sequence"/>
</dbReference>
<keyword evidence="1" id="KW-1133">Transmembrane helix</keyword>
<feature type="transmembrane region" description="Helical" evidence="1">
    <location>
        <begin position="87"/>
        <end position="108"/>
    </location>
</feature>
<evidence type="ECO:0000313" key="3">
    <source>
        <dbReference type="Proteomes" id="UP000199533"/>
    </source>
</evidence>
<keyword evidence="1" id="KW-0472">Membrane</keyword>
<protein>
    <submittedName>
        <fullName evidence="2">Uncharacterized protein</fullName>
    </submittedName>
</protein>
<keyword evidence="3" id="KW-1185">Reference proteome</keyword>
<dbReference type="EMBL" id="FOSP01000072">
    <property type="protein sequence ID" value="SFL37707.1"/>
    <property type="molecule type" value="Genomic_DNA"/>
</dbReference>
<name>A0A1I4H7W1_9PROT</name>
<sequence length="114" mass="12409">MEKIYNFIANKRSDITGCLVLLFTVIYIIVGIPGSDLQPQAMIVRIITVAISGGMIALNILNAILITTVKKEDWGNLGKFPPDDLKAYVWLGITLGVAMPAISIISAFEIAKIF</sequence>